<dbReference type="KEGG" id="paun:MJA45_02815"/>
<keyword evidence="10" id="KW-1185">Reference proteome</keyword>
<evidence type="ECO:0000256" key="5">
    <source>
        <dbReference type="ARBA" id="ARBA00022989"/>
    </source>
</evidence>
<feature type="domain" description="ABC transmembrane type-1" evidence="8">
    <location>
        <begin position="73"/>
        <end position="278"/>
    </location>
</feature>
<comment type="subcellular location">
    <subcellularLocation>
        <location evidence="1 7">Cell membrane</location>
        <topology evidence="1 7">Multi-pass membrane protein</topology>
    </subcellularLocation>
</comment>
<sequence length="293" mass="32673">MVTRRTWSLSNALIHLLLLFLAVVTVLPFYNVLITSFADPASVAKQQFYLLPTSFSVSSYQMLLNGSYVGKALANSVLITVLGTLVNMLVTSCGAYALSKKGMPGRGVMMTAIVFTMLFGGGLIPYYLLIKSLHMVNTYSVMILPVAVHTFFLIIMINHFRSIPPELEESAKIDGANDIFILFRVVLPISKPTLAAITLFYAVARWNEWYLAMLFVNDSKKYPMQLFLRNMLIDVTKSRRDDMGADMVAQLSQIYPDGLKMASVIVTMLPIMLVYPYLQKYFSAGVTLGAVKE</sequence>
<feature type="transmembrane region" description="Helical" evidence="7">
    <location>
        <begin position="72"/>
        <end position="98"/>
    </location>
</feature>
<feature type="transmembrane region" description="Helical" evidence="7">
    <location>
        <begin position="141"/>
        <end position="160"/>
    </location>
</feature>
<feature type="transmembrane region" description="Helical" evidence="7">
    <location>
        <begin position="261"/>
        <end position="278"/>
    </location>
</feature>
<keyword evidence="6 7" id="KW-0472">Membrane</keyword>
<evidence type="ECO:0000256" key="4">
    <source>
        <dbReference type="ARBA" id="ARBA00022692"/>
    </source>
</evidence>
<evidence type="ECO:0000256" key="2">
    <source>
        <dbReference type="ARBA" id="ARBA00022448"/>
    </source>
</evidence>
<protein>
    <submittedName>
        <fullName evidence="9">Carbohydrate ABC transporter permease</fullName>
    </submittedName>
</protein>
<name>A0AA96LDI4_9BACL</name>
<gene>
    <name evidence="9" type="ORF">MJA45_02815</name>
</gene>
<evidence type="ECO:0000313" key="9">
    <source>
        <dbReference type="EMBL" id="WNQ12009.1"/>
    </source>
</evidence>
<dbReference type="GO" id="GO:0055085">
    <property type="term" value="P:transmembrane transport"/>
    <property type="evidence" value="ECO:0007669"/>
    <property type="project" value="InterPro"/>
</dbReference>
<keyword evidence="5 7" id="KW-1133">Transmembrane helix</keyword>
<dbReference type="InterPro" id="IPR000515">
    <property type="entry name" value="MetI-like"/>
</dbReference>
<feature type="transmembrane region" description="Helical" evidence="7">
    <location>
        <begin position="12"/>
        <end position="30"/>
    </location>
</feature>
<dbReference type="AlphaFoldDB" id="A0AA96LDI4"/>
<dbReference type="PANTHER" id="PTHR43744">
    <property type="entry name" value="ABC TRANSPORTER PERMEASE PROTEIN MG189-RELATED-RELATED"/>
    <property type="match status" value="1"/>
</dbReference>
<comment type="similarity">
    <text evidence="7">Belongs to the binding-protein-dependent transport system permease family.</text>
</comment>
<dbReference type="InterPro" id="IPR035906">
    <property type="entry name" value="MetI-like_sf"/>
</dbReference>
<dbReference type="PROSITE" id="PS50928">
    <property type="entry name" value="ABC_TM1"/>
    <property type="match status" value="1"/>
</dbReference>
<dbReference type="Proteomes" id="UP001305702">
    <property type="component" value="Chromosome"/>
</dbReference>
<dbReference type="PANTHER" id="PTHR43744:SF9">
    <property type="entry name" value="POLYGALACTURONAN_RHAMNOGALACTURONAN TRANSPORT SYSTEM PERMEASE PROTEIN YTCP"/>
    <property type="match status" value="1"/>
</dbReference>
<dbReference type="Gene3D" id="1.10.3720.10">
    <property type="entry name" value="MetI-like"/>
    <property type="match status" value="1"/>
</dbReference>
<dbReference type="RefSeq" id="WP_315605786.1">
    <property type="nucleotide sequence ID" value="NZ_CP130318.1"/>
</dbReference>
<accession>A0AA96LDI4</accession>
<dbReference type="CDD" id="cd06261">
    <property type="entry name" value="TM_PBP2"/>
    <property type="match status" value="1"/>
</dbReference>
<organism evidence="9 10">
    <name type="scientific">Paenibacillus aurantius</name>
    <dbReference type="NCBI Taxonomy" id="2918900"/>
    <lineage>
        <taxon>Bacteria</taxon>
        <taxon>Bacillati</taxon>
        <taxon>Bacillota</taxon>
        <taxon>Bacilli</taxon>
        <taxon>Bacillales</taxon>
        <taxon>Paenibacillaceae</taxon>
        <taxon>Paenibacillus</taxon>
    </lineage>
</organism>
<feature type="transmembrane region" description="Helical" evidence="7">
    <location>
        <begin position="181"/>
        <end position="204"/>
    </location>
</feature>
<dbReference type="Pfam" id="PF00528">
    <property type="entry name" value="BPD_transp_1"/>
    <property type="match status" value="1"/>
</dbReference>
<dbReference type="SUPFAM" id="SSF161098">
    <property type="entry name" value="MetI-like"/>
    <property type="match status" value="1"/>
</dbReference>
<proteinExistence type="inferred from homology"/>
<keyword evidence="3" id="KW-1003">Cell membrane</keyword>
<dbReference type="GO" id="GO:0005886">
    <property type="term" value="C:plasma membrane"/>
    <property type="evidence" value="ECO:0007669"/>
    <property type="project" value="UniProtKB-SubCell"/>
</dbReference>
<evidence type="ECO:0000313" key="10">
    <source>
        <dbReference type="Proteomes" id="UP001305702"/>
    </source>
</evidence>
<evidence type="ECO:0000256" key="1">
    <source>
        <dbReference type="ARBA" id="ARBA00004651"/>
    </source>
</evidence>
<keyword evidence="2 7" id="KW-0813">Transport</keyword>
<evidence type="ECO:0000259" key="8">
    <source>
        <dbReference type="PROSITE" id="PS50928"/>
    </source>
</evidence>
<evidence type="ECO:0000256" key="7">
    <source>
        <dbReference type="RuleBase" id="RU363032"/>
    </source>
</evidence>
<reference evidence="9 10" key="1">
    <citation type="submission" date="2022-02" db="EMBL/GenBank/DDBJ databases">
        <title>Paenibacillus sp. MBLB1776 Whole Genome Shotgun Sequencing.</title>
        <authorList>
            <person name="Hwang C.Y."/>
            <person name="Cho E.-S."/>
            <person name="Seo M.-J."/>
        </authorList>
    </citation>
    <scope>NUCLEOTIDE SEQUENCE [LARGE SCALE GENOMIC DNA]</scope>
    <source>
        <strain evidence="9 10">MBLB1776</strain>
    </source>
</reference>
<evidence type="ECO:0000256" key="6">
    <source>
        <dbReference type="ARBA" id="ARBA00023136"/>
    </source>
</evidence>
<dbReference type="EMBL" id="CP130318">
    <property type="protein sequence ID" value="WNQ12009.1"/>
    <property type="molecule type" value="Genomic_DNA"/>
</dbReference>
<feature type="transmembrane region" description="Helical" evidence="7">
    <location>
        <begin position="110"/>
        <end position="129"/>
    </location>
</feature>
<evidence type="ECO:0000256" key="3">
    <source>
        <dbReference type="ARBA" id="ARBA00022475"/>
    </source>
</evidence>
<keyword evidence="4 7" id="KW-0812">Transmembrane</keyword>